<dbReference type="InterPro" id="IPR032801">
    <property type="entry name" value="PXL2A/B/C"/>
</dbReference>
<dbReference type="SUPFAM" id="SSF52833">
    <property type="entry name" value="Thioredoxin-like"/>
    <property type="match status" value="1"/>
</dbReference>
<name>A0A3S3MQN4_9MAGN</name>
<dbReference type="PANTHER" id="PTHR28630">
    <property type="match status" value="1"/>
</dbReference>
<dbReference type="Pfam" id="PF13911">
    <property type="entry name" value="AhpC-TSA_2"/>
    <property type="match status" value="1"/>
</dbReference>
<dbReference type="FunFam" id="3.40.30.10:FF:000166">
    <property type="entry name" value="Thioredoxin-like protein AAED1, chloroplastic"/>
    <property type="match status" value="1"/>
</dbReference>
<dbReference type="Proteomes" id="UP000283530">
    <property type="component" value="Unassembled WGS sequence"/>
</dbReference>
<feature type="region of interest" description="Disordered" evidence="1">
    <location>
        <begin position="25"/>
        <end position="44"/>
    </location>
</feature>
<reference evidence="2 3" key="1">
    <citation type="journal article" date="2019" name="Nat. Plants">
        <title>Stout camphor tree genome fills gaps in understanding of flowering plant genome evolution.</title>
        <authorList>
            <person name="Chaw S.M."/>
            <person name="Liu Y.C."/>
            <person name="Wu Y.W."/>
            <person name="Wang H.Y."/>
            <person name="Lin C.I."/>
            <person name="Wu C.S."/>
            <person name="Ke H.M."/>
            <person name="Chang L.Y."/>
            <person name="Hsu C.Y."/>
            <person name="Yang H.T."/>
            <person name="Sudianto E."/>
            <person name="Hsu M.H."/>
            <person name="Wu K.P."/>
            <person name="Wang L.N."/>
            <person name="Leebens-Mack J.H."/>
            <person name="Tsai I.J."/>
        </authorList>
    </citation>
    <scope>NUCLEOTIDE SEQUENCE [LARGE SCALE GENOMIC DNA]</scope>
    <source>
        <strain evidence="3">cv. Chaw 1501</strain>
        <tissue evidence="2">Young leaves</tissue>
    </source>
</reference>
<evidence type="ECO:0000313" key="3">
    <source>
        <dbReference type="Proteomes" id="UP000283530"/>
    </source>
</evidence>
<accession>A0A3S3MQN4</accession>
<dbReference type="EMBL" id="QPKB01000002">
    <property type="protein sequence ID" value="RWR77939.1"/>
    <property type="molecule type" value="Genomic_DNA"/>
</dbReference>
<protein>
    <submittedName>
        <fullName evidence="2">Thioredoxin-like protein AAED1, chloroplastic</fullName>
    </submittedName>
</protein>
<dbReference type="STRING" id="337451.A0A3S3MQN4"/>
<organism evidence="2 3">
    <name type="scientific">Cinnamomum micranthum f. kanehirae</name>
    <dbReference type="NCBI Taxonomy" id="337451"/>
    <lineage>
        <taxon>Eukaryota</taxon>
        <taxon>Viridiplantae</taxon>
        <taxon>Streptophyta</taxon>
        <taxon>Embryophyta</taxon>
        <taxon>Tracheophyta</taxon>
        <taxon>Spermatophyta</taxon>
        <taxon>Magnoliopsida</taxon>
        <taxon>Magnoliidae</taxon>
        <taxon>Laurales</taxon>
        <taxon>Lauraceae</taxon>
        <taxon>Cinnamomum</taxon>
    </lineage>
</organism>
<sequence>MAAVSAHALIFRPSSSIYRPCLTSSSSSSHCLPSSSNTSGRLSFSTHQTKRSSVIAMGSSSSSLSGFDDRIGEILADVSIFTASTGESIMFKDLWDQKEGMAVVALLRHFGCPCCWELASTLKESKERFDSAGVKLVAVGVGTPDKARILAERLPFPLDSLYADPDRKASTRNTLLKIMLLLSFVNSYINCLQAYDVLGLYYGLGRTFFNPASAKVFTRFGSLQKAVKNYTISATPDDRSSVLQQGGMFVFKGNKLLYARKDEGTGDHAPLSEILDLCCTASAV</sequence>
<dbReference type="Gene3D" id="3.40.30.10">
    <property type="entry name" value="Glutaredoxin"/>
    <property type="match status" value="1"/>
</dbReference>
<dbReference type="CDD" id="cd02970">
    <property type="entry name" value="PRX_like2"/>
    <property type="match status" value="1"/>
</dbReference>
<dbReference type="GO" id="GO:0009507">
    <property type="term" value="C:chloroplast"/>
    <property type="evidence" value="ECO:0007669"/>
    <property type="project" value="TreeGrafter"/>
</dbReference>
<dbReference type="OrthoDB" id="40334at2759"/>
<keyword evidence="3" id="KW-1185">Reference proteome</keyword>
<comment type="caution">
    <text evidence="2">The sequence shown here is derived from an EMBL/GenBank/DDBJ whole genome shotgun (WGS) entry which is preliminary data.</text>
</comment>
<dbReference type="InterPro" id="IPR036249">
    <property type="entry name" value="Thioredoxin-like_sf"/>
</dbReference>
<feature type="compositionally biased region" description="Low complexity" evidence="1">
    <location>
        <begin position="25"/>
        <end position="39"/>
    </location>
</feature>
<evidence type="ECO:0000256" key="1">
    <source>
        <dbReference type="SAM" id="MobiDB-lite"/>
    </source>
</evidence>
<gene>
    <name evidence="2" type="ORF">CKAN_00644400</name>
</gene>
<dbReference type="AlphaFoldDB" id="A0A3S3MQN4"/>
<evidence type="ECO:0000313" key="2">
    <source>
        <dbReference type="EMBL" id="RWR77939.1"/>
    </source>
</evidence>
<dbReference type="PANTHER" id="PTHR28630:SF23">
    <property type="entry name" value="THIOREDOXIN SUPERFAMILY PROTEIN"/>
    <property type="match status" value="1"/>
</dbReference>
<proteinExistence type="predicted"/>